<evidence type="ECO:0000313" key="4">
    <source>
        <dbReference type="Proteomes" id="UP001425155"/>
    </source>
</evidence>
<name>A0ABU9W578_9MICO</name>
<proteinExistence type="predicted"/>
<dbReference type="InterPro" id="IPR001638">
    <property type="entry name" value="Solute-binding_3/MltF_N"/>
</dbReference>
<evidence type="ECO:0000256" key="1">
    <source>
        <dbReference type="ARBA" id="ARBA00022729"/>
    </source>
</evidence>
<dbReference type="SUPFAM" id="SSF53850">
    <property type="entry name" value="Periplasmic binding protein-like II"/>
    <property type="match status" value="1"/>
</dbReference>
<comment type="caution">
    <text evidence="3">The sequence shown here is derived from an EMBL/GenBank/DDBJ whole genome shotgun (WGS) entry which is preliminary data.</text>
</comment>
<sequence>MAVNKKKVGVIVGGVAVVAIVGGIIAAVAVNGAGAGSAEAAPAPTPTSAALEFDLTSKNVEGRPRIDPVPDAVAALKASGFEPVTSGSLTVVGSAYIPPLGFLAEDDNATLLGSEPDFGQLIADGLGLKLKSEVAAWADWPLGIQSGKYDLITANVTVTEERKDLFDFASYRNDELGFYVRSDSDITSIKDAADVAGLSIIVGSGTNQEKILLAWDEENRAAGLDPVDFQYFDDDAAGTLALQSGRVDATFGPNATAAYKAAVDGKTKLVGLVNGGYPANAQIAAGTAKGNGLIEAVSIVLNYAIENGQYDEILKRWGLESEGIEESEVNPAGLPRG</sequence>
<dbReference type="PANTHER" id="PTHR35936">
    <property type="entry name" value="MEMBRANE-BOUND LYTIC MUREIN TRANSGLYCOSYLASE F"/>
    <property type="match status" value="1"/>
</dbReference>
<dbReference type="EMBL" id="JBCLVG010000002">
    <property type="protein sequence ID" value="MEN1947142.1"/>
    <property type="molecule type" value="Genomic_DNA"/>
</dbReference>
<gene>
    <name evidence="3" type="ORF">WJX64_11340</name>
</gene>
<protein>
    <submittedName>
        <fullName evidence="3">ABC transporter substrate-binding protein</fullName>
    </submittedName>
</protein>
<dbReference type="SMART" id="SM00062">
    <property type="entry name" value="PBPb"/>
    <property type="match status" value="1"/>
</dbReference>
<evidence type="ECO:0000259" key="2">
    <source>
        <dbReference type="SMART" id="SM00062"/>
    </source>
</evidence>
<organism evidence="3 4">
    <name type="scientific">Leifsonia stereocauli</name>
    <dbReference type="NCBI Taxonomy" id="3134136"/>
    <lineage>
        <taxon>Bacteria</taxon>
        <taxon>Bacillati</taxon>
        <taxon>Actinomycetota</taxon>
        <taxon>Actinomycetes</taxon>
        <taxon>Micrococcales</taxon>
        <taxon>Microbacteriaceae</taxon>
        <taxon>Leifsonia</taxon>
    </lineage>
</organism>
<keyword evidence="4" id="KW-1185">Reference proteome</keyword>
<dbReference type="RefSeq" id="WP_342114080.1">
    <property type="nucleotide sequence ID" value="NZ_JBCAUN010000002.1"/>
</dbReference>
<dbReference type="Proteomes" id="UP001425155">
    <property type="component" value="Unassembled WGS sequence"/>
</dbReference>
<evidence type="ECO:0000313" key="3">
    <source>
        <dbReference type="EMBL" id="MEN1947142.1"/>
    </source>
</evidence>
<dbReference type="PANTHER" id="PTHR35936:SF17">
    <property type="entry name" value="ARGININE-BINDING EXTRACELLULAR PROTEIN ARTP"/>
    <property type="match status" value="1"/>
</dbReference>
<accession>A0ABU9W578</accession>
<dbReference type="Pfam" id="PF00497">
    <property type="entry name" value="SBP_bac_3"/>
    <property type="match status" value="1"/>
</dbReference>
<keyword evidence="1" id="KW-0732">Signal</keyword>
<feature type="domain" description="Solute-binding protein family 3/N-terminal" evidence="2">
    <location>
        <begin position="88"/>
        <end position="321"/>
    </location>
</feature>
<reference evidence="3 4" key="1">
    <citation type="submission" date="2024-03" db="EMBL/GenBank/DDBJ databases">
        <title>YIM 134122 draft genome.</title>
        <authorList>
            <person name="Zuo S."/>
            <person name="Xiong L."/>
        </authorList>
    </citation>
    <scope>NUCLEOTIDE SEQUENCE [LARGE SCALE GENOMIC DNA]</scope>
    <source>
        <strain evidence="3 4">YIM 134122</strain>
    </source>
</reference>
<dbReference type="Gene3D" id="3.40.190.10">
    <property type="entry name" value="Periplasmic binding protein-like II"/>
    <property type="match status" value="2"/>
</dbReference>
<dbReference type="CDD" id="cd01004">
    <property type="entry name" value="PBP2_MidA_like"/>
    <property type="match status" value="1"/>
</dbReference>